<protein>
    <submittedName>
        <fullName evidence="1">Uncharacterized protein</fullName>
    </submittedName>
</protein>
<evidence type="ECO:0000313" key="2">
    <source>
        <dbReference type="Proteomes" id="UP001163321"/>
    </source>
</evidence>
<organism evidence="1 2">
    <name type="scientific">Peronosclerospora sorghi</name>
    <dbReference type="NCBI Taxonomy" id="230839"/>
    <lineage>
        <taxon>Eukaryota</taxon>
        <taxon>Sar</taxon>
        <taxon>Stramenopiles</taxon>
        <taxon>Oomycota</taxon>
        <taxon>Peronosporomycetes</taxon>
        <taxon>Peronosporales</taxon>
        <taxon>Peronosporaceae</taxon>
        <taxon>Peronosclerospora</taxon>
    </lineage>
</organism>
<proteinExistence type="predicted"/>
<dbReference type="EMBL" id="CM047585">
    <property type="protein sequence ID" value="KAI9910555.1"/>
    <property type="molecule type" value="Genomic_DNA"/>
</dbReference>
<name>A0ACC0VVF9_9STRA</name>
<keyword evidence="2" id="KW-1185">Reference proteome</keyword>
<accession>A0ACC0VVF9</accession>
<reference evidence="1 2" key="1">
    <citation type="journal article" date="2022" name="bioRxiv">
        <title>The genome of the oomycete Peronosclerospora sorghi, a cosmopolitan pathogen of maize and sorghum, is inflated with dispersed pseudogenes.</title>
        <authorList>
            <person name="Fletcher K."/>
            <person name="Martin F."/>
            <person name="Isakeit T."/>
            <person name="Cavanaugh K."/>
            <person name="Magill C."/>
            <person name="Michelmore R."/>
        </authorList>
    </citation>
    <scope>NUCLEOTIDE SEQUENCE [LARGE SCALE GENOMIC DNA]</scope>
    <source>
        <strain evidence="1">P6</strain>
    </source>
</reference>
<comment type="caution">
    <text evidence="1">The sequence shown here is derived from an EMBL/GenBank/DDBJ whole genome shotgun (WGS) entry which is preliminary data.</text>
</comment>
<sequence>MYSASQLVALSASIALCAIAVLYADYFAHFFPARSTLLSVVEQQQLLASLVFHTSKQRTDAEKTREPPRLAFCCSVDLDVAVSAVDLMKKVETMERQDRTHQRRHELKQRHHERIGSFRELQESFAFYFASGAAAEQSMLSSKDFQDVVTVANALPGVQKKVGGNAATMAERAAAEGCHVLLGAAIGNEMRPYYTDTRIQVVGSLREDQHEDVHLVLEYARGDEFQGYTSPRANRYYLNHDVHNARLSVLETFEQALDAFEPDLVVFGGLQLMEVENDHEARRARLRALSEVLQNLFVAGTPSHYEFAAVSDFRLFDDTVHLVLPWVHSIGLNEQELFILHHYLVTGQAGTATTSRPTIADISAQLHDVIQIASKAKQTFHTSGQDRTNKETDDNTDAPSTMALAQLSRIHFHTLQFHIVCQKDGGLWEDPTTALIQSALMSSKVACGKPPPPSSSTDAAPKDKAQPMRPSAEMEVDPDRIELLLAREQLVSARQGLKVDLDPFSPVVTWHEADFTCHLVPMLACKKPDHTAGLGDNISGTGVAYHRLQKRKQ</sequence>
<evidence type="ECO:0000313" key="1">
    <source>
        <dbReference type="EMBL" id="KAI9910555.1"/>
    </source>
</evidence>
<gene>
    <name evidence="1" type="ORF">PsorP6_011037</name>
</gene>
<dbReference type="Proteomes" id="UP001163321">
    <property type="component" value="Chromosome 6"/>
</dbReference>